<reference evidence="1" key="1">
    <citation type="submission" date="2022-02" db="EMBL/GenBank/DDBJ databases">
        <title>Plant Genome Project.</title>
        <authorList>
            <person name="Zhang R.-G."/>
        </authorList>
    </citation>
    <scope>NUCLEOTIDE SEQUENCE</scope>
    <source>
        <strain evidence="1">AT1</strain>
    </source>
</reference>
<dbReference type="Proteomes" id="UP001062846">
    <property type="component" value="Chromosome 5"/>
</dbReference>
<sequence length="755" mass="86128">MIKDAICCKKVFVVLDGVDKLDQLDALLGVQGWLFSGSKIIITTRRERLLGAYEFYKVHRLQYMSHEESLELVSWHAFGKCCPNNGYEEVSKRVGKSEIEGLKLDTCLLKEEAYACTIFGDNRKRRYEGFLGKPLLSNLGGSLKRCGFSIFSSHLVPTSPENSNLMALEADAFAGMNKLKLMHLNHVHINGPYKKFPKGLRWLCWRGFPLQSIPGDFPLESLVALDMQYSHLKNVWEGTRFLQWCQILNLSHSHNLAKTPNFSEIPNLEKLVLKNCTSLVEVHKSIGLLDRLVLLDCEDYKSLRNLPKSICLLKHLETLIISGCSNLDGLPTNMENMESLTVLEIDRIALNQSRPTIRQANLVQSFIWPWRLKARESAEISWPSLPQSLVKLRLENCNLSEDDFPRDLSNLCSLKELNLSYNQFCSLPDFFRDLAKLKYFYINSCPRLRKLDKLPILNGRLDCGANRALEEVTFQSSHRPETLSLFKLESIDNVEAEIVNNLGLSNFQSMGNLTVKLTSWMGMQRRRFPLQVCYQRHIISAYIPGSTVPPGFTFKNLGSAIDFIVPSYLNSRIRGLNVCSVYVHFGDPKHHEPHTIISNRTKGLVWSDCPFVFGTAEDGEDTMWLSYWKFGNHLESGDELNISVSGGEFVQIKEVGVRVLYKEEPEEMSTQSAYGDKLPHQLYQFGNIVPGIVSAHLPGIKLYQLGYHLVDCKYCKHLYPPPWIPAPYEFDYNLECWASVLMMGEPFYVSQDHGR</sequence>
<evidence type="ECO:0000313" key="1">
    <source>
        <dbReference type="EMBL" id="KAI8556039.1"/>
    </source>
</evidence>
<gene>
    <name evidence="1" type="ORF">RHMOL_Rhmol05G0222000</name>
</gene>
<keyword evidence="2" id="KW-1185">Reference proteome</keyword>
<evidence type="ECO:0000313" key="2">
    <source>
        <dbReference type="Proteomes" id="UP001062846"/>
    </source>
</evidence>
<accession>A0ACC0NT50</accession>
<proteinExistence type="predicted"/>
<organism evidence="1 2">
    <name type="scientific">Rhododendron molle</name>
    <name type="common">Chinese azalea</name>
    <name type="synonym">Azalea mollis</name>
    <dbReference type="NCBI Taxonomy" id="49168"/>
    <lineage>
        <taxon>Eukaryota</taxon>
        <taxon>Viridiplantae</taxon>
        <taxon>Streptophyta</taxon>
        <taxon>Embryophyta</taxon>
        <taxon>Tracheophyta</taxon>
        <taxon>Spermatophyta</taxon>
        <taxon>Magnoliopsida</taxon>
        <taxon>eudicotyledons</taxon>
        <taxon>Gunneridae</taxon>
        <taxon>Pentapetalae</taxon>
        <taxon>asterids</taxon>
        <taxon>Ericales</taxon>
        <taxon>Ericaceae</taxon>
        <taxon>Ericoideae</taxon>
        <taxon>Rhodoreae</taxon>
        <taxon>Rhododendron</taxon>
    </lineage>
</organism>
<protein>
    <submittedName>
        <fullName evidence="1">Uncharacterized protein</fullName>
    </submittedName>
</protein>
<dbReference type="EMBL" id="CM046392">
    <property type="protein sequence ID" value="KAI8556039.1"/>
    <property type="molecule type" value="Genomic_DNA"/>
</dbReference>
<comment type="caution">
    <text evidence="1">The sequence shown here is derived from an EMBL/GenBank/DDBJ whole genome shotgun (WGS) entry which is preliminary data.</text>
</comment>
<name>A0ACC0NT50_RHOML</name>